<keyword evidence="2" id="KW-1185">Reference proteome</keyword>
<dbReference type="OrthoDB" id="3297661at2"/>
<proteinExistence type="predicted"/>
<evidence type="ECO:0000313" key="2">
    <source>
        <dbReference type="Proteomes" id="UP000053244"/>
    </source>
</evidence>
<gene>
    <name evidence="1" type="ORF">ADL15_17540</name>
</gene>
<dbReference type="Proteomes" id="UP000053244">
    <property type="component" value="Unassembled WGS sequence"/>
</dbReference>
<accession>A0A0X3UML1</accession>
<dbReference type="EMBL" id="LLZH01000134">
    <property type="protein sequence ID" value="KUL33794.1"/>
    <property type="molecule type" value="Genomic_DNA"/>
</dbReference>
<evidence type="ECO:0000313" key="1">
    <source>
        <dbReference type="EMBL" id="KUL33794.1"/>
    </source>
</evidence>
<sequence>MTAMRFHITEVFDIPARDGLIVVGSIRDGELVGVPRLRDDTSGELVHVLGVDHLTPRTRRTGETILVVDRADAAYVEVGRSWTVEE</sequence>
<organism evidence="1 2">
    <name type="scientific">Actinoplanes awajinensis subsp. mycoplanecinus</name>
    <dbReference type="NCBI Taxonomy" id="135947"/>
    <lineage>
        <taxon>Bacteria</taxon>
        <taxon>Bacillati</taxon>
        <taxon>Actinomycetota</taxon>
        <taxon>Actinomycetes</taxon>
        <taxon>Micromonosporales</taxon>
        <taxon>Micromonosporaceae</taxon>
        <taxon>Actinoplanes</taxon>
    </lineage>
</organism>
<protein>
    <submittedName>
        <fullName evidence="1">Uncharacterized protein</fullName>
    </submittedName>
</protein>
<reference evidence="1 2" key="1">
    <citation type="submission" date="2015-10" db="EMBL/GenBank/DDBJ databases">
        <authorList>
            <person name="Gilbert D.G."/>
        </authorList>
    </citation>
    <scope>NUCLEOTIDE SEQUENCE [LARGE SCALE GENOMIC DNA]</scope>
    <source>
        <strain evidence="1 2">NRRL B-16712</strain>
    </source>
</reference>
<name>A0A0X3UML1_9ACTN</name>
<dbReference type="AlphaFoldDB" id="A0A0X3UML1"/>
<comment type="caution">
    <text evidence="1">The sequence shown here is derived from an EMBL/GenBank/DDBJ whole genome shotgun (WGS) entry which is preliminary data.</text>
</comment>